<evidence type="ECO:0000313" key="5">
    <source>
        <dbReference type="EMBL" id="VFA87306.1"/>
    </source>
</evidence>
<organism evidence="5">
    <name type="scientific">Nocardia farcinica</name>
    <dbReference type="NCBI Taxonomy" id="37329"/>
    <lineage>
        <taxon>Bacteria</taxon>
        <taxon>Bacillati</taxon>
        <taxon>Actinomycetota</taxon>
        <taxon>Actinomycetes</taxon>
        <taxon>Mycobacteriales</taxon>
        <taxon>Nocardiaceae</taxon>
        <taxon>Nocardia</taxon>
    </lineage>
</organism>
<name>A0A449GNH3_NOCFR</name>
<keyword evidence="3" id="KW-0963">Cytoplasm</keyword>
<dbReference type="EMBL" id="CAACYE010000005">
    <property type="protein sequence ID" value="VFA87306.1"/>
    <property type="molecule type" value="Genomic_DNA"/>
</dbReference>
<dbReference type="Pfam" id="PF14011">
    <property type="entry name" value="ESX-1_EspG"/>
    <property type="match status" value="1"/>
</dbReference>
<evidence type="ECO:0000256" key="4">
    <source>
        <dbReference type="ARBA" id="ARBA00023186"/>
    </source>
</evidence>
<comment type="subcellular location">
    <subcellularLocation>
        <location evidence="1">Cytoplasm</location>
    </subcellularLocation>
</comment>
<dbReference type="InterPro" id="IPR025734">
    <property type="entry name" value="EspG"/>
</dbReference>
<dbReference type="AlphaFoldDB" id="A0A449GNH3"/>
<evidence type="ECO:0000256" key="3">
    <source>
        <dbReference type="ARBA" id="ARBA00022490"/>
    </source>
</evidence>
<gene>
    <name evidence="5" type="primary">espG1</name>
    <name evidence="5" type="ORF">NCTC1935_05185</name>
</gene>
<protein>
    <submittedName>
        <fullName evidence="5">ESX-1 secretion-associated protein EspG1</fullName>
    </submittedName>
</protein>
<accession>A0A449GNH3</accession>
<evidence type="ECO:0000256" key="2">
    <source>
        <dbReference type="ARBA" id="ARBA00006411"/>
    </source>
</evidence>
<dbReference type="RefSeq" id="WP_086846754.1">
    <property type="nucleotide sequence ID" value="NZ_CAACYE020000001.1"/>
</dbReference>
<sequence>MTTLTNDGVLALAERLGIQTMPLVLGIGPRQQTHDAWTAAQRRAVADLTGAGLIDGYGEVDPELADAMYVLAQPDRELVARVYPGDGAPTRLCLALRGERHALALRRGDDIRIEPAWSDESGSALVAALLRALGPAEPADVAPFSAPAAELAERLSAARTSADFTDAVYALGVAERDAPRYGLAFESCRAYAEIVAYAHVDGVTTRPPCAAVVYETGRGRIVVAPGIAPDQQVWSTVTPGTDHRVAQAISGLIETLPGGRWLPQ</sequence>
<reference evidence="5" key="1">
    <citation type="submission" date="2019-02" db="EMBL/GenBank/DDBJ databases">
        <authorList>
            <consortium name="Pathogen Informatics"/>
        </authorList>
    </citation>
    <scope>NUCLEOTIDE SEQUENCE</scope>
    <source>
        <strain evidence="5">3012STDY6733949</strain>
    </source>
</reference>
<proteinExistence type="inferred from homology"/>
<keyword evidence="4" id="KW-0143">Chaperone</keyword>
<evidence type="ECO:0000256" key="1">
    <source>
        <dbReference type="ARBA" id="ARBA00004496"/>
    </source>
</evidence>
<comment type="similarity">
    <text evidence="2">Belongs to the EspG family.</text>
</comment>